<feature type="transmembrane region" description="Helical" evidence="6">
    <location>
        <begin position="303"/>
        <end position="329"/>
    </location>
</feature>
<feature type="transmembrane region" description="Helical" evidence="6">
    <location>
        <begin position="261"/>
        <end position="283"/>
    </location>
</feature>
<dbReference type="InterPro" id="IPR022791">
    <property type="entry name" value="L-PG_synthase/AglD"/>
</dbReference>
<reference evidence="8" key="1">
    <citation type="journal article" date="2019" name="Int. J. Syst. Evol. Microbiol.">
        <title>The Global Catalogue of Microorganisms (GCM) 10K type strain sequencing project: providing services to taxonomists for standard genome sequencing and annotation.</title>
        <authorList>
            <consortium name="The Broad Institute Genomics Platform"/>
            <consortium name="The Broad Institute Genome Sequencing Center for Infectious Disease"/>
            <person name="Wu L."/>
            <person name="Ma J."/>
        </authorList>
    </citation>
    <scope>NUCLEOTIDE SEQUENCE [LARGE SCALE GENOMIC DNA]</scope>
    <source>
        <strain evidence="8">CGMCC 1.5362</strain>
    </source>
</reference>
<evidence type="ECO:0000313" key="8">
    <source>
        <dbReference type="Proteomes" id="UP000662111"/>
    </source>
</evidence>
<feature type="transmembrane region" description="Helical" evidence="6">
    <location>
        <begin position="182"/>
        <end position="205"/>
    </location>
</feature>
<evidence type="ECO:0000313" key="7">
    <source>
        <dbReference type="EMBL" id="GGK82781.1"/>
    </source>
</evidence>
<keyword evidence="4 6" id="KW-1133">Transmembrane helix</keyword>
<evidence type="ECO:0000256" key="2">
    <source>
        <dbReference type="ARBA" id="ARBA00022475"/>
    </source>
</evidence>
<proteinExistence type="predicted"/>
<accession>A0ABQ2FC88</accession>
<feature type="transmembrane region" description="Helical" evidence="6">
    <location>
        <begin position="40"/>
        <end position="59"/>
    </location>
</feature>
<evidence type="ECO:0000256" key="1">
    <source>
        <dbReference type="ARBA" id="ARBA00004651"/>
    </source>
</evidence>
<dbReference type="EMBL" id="BMLB01000008">
    <property type="protein sequence ID" value="GGK82781.1"/>
    <property type="molecule type" value="Genomic_DNA"/>
</dbReference>
<dbReference type="RefSeq" id="WP_022919947.1">
    <property type="nucleotide sequence ID" value="NZ_BMLB01000008.1"/>
</dbReference>
<organism evidence="7 8">
    <name type="scientific">Ornithinimicrobium pekingense</name>
    <dbReference type="NCBI Taxonomy" id="384677"/>
    <lineage>
        <taxon>Bacteria</taxon>
        <taxon>Bacillati</taxon>
        <taxon>Actinomycetota</taxon>
        <taxon>Actinomycetes</taxon>
        <taxon>Micrococcales</taxon>
        <taxon>Ornithinimicrobiaceae</taxon>
        <taxon>Ornithinimicrobium</taxon>
    </lineage>
</organism>
<dbReference type="Proteomes" id="UP000662111">
    <property type="component" value="Unassembled WGS sequence"/>
</dbReference>
<evidence type="ECO:0000256" key="5">
    <source>
        <dbReference type="ARBA" id="ARBA00023136"/>
    </source>
</evidence>
<feature type="transmembrane region" description="Helical" evidence="6">
    <location>
        <begin position="148"/>
        <end position="170"/>
    </location>
</feature>
<protein>
    <submittedName>
        <fullName evidence="7">Membrane protein</fullName>
    </submittedName>
</protein>
<comment type="caution">
    <text evidence="7">The sequence shown here is derived from an EMBL/GenBank/DDBJ whole genome shotgun (WGS) entry which is preliminary data.</text>
</comment>
<comment type="subcellular location">
    <subcellularLocation>
        <location evidence="1">Cell membrane</location>
        <topology evidence="1">Multi-pass membrane protein</topology>
    </subcellularLocation>
</comment>
<evidence type="ECO:0000256" key="4">
    <source>
        <dbReference type="ARBA" id="ARBA00022989"/>
    </source>
</evidence>
<dbReference type="Pfam" id="PF03706">
    <property type="entry name" value="LPG_synthase_TM"/>
    <property type="match status" value="1"/>
</dbReference>
<keyword evidence="3 6" id="KW-0812">Transmembrane</keyword>
<keyword evidence="2" id="KW-1003">Cell membrane</keyword>
<sequence>MTDPGARHQPVAGESAAGAGRRSWARSALSRLPKLLAAPWVRRGFVILAVGAAVVALVLQWEPVVRALHRASWPLVLVALVLSFVGVLLAAMSWRSVSAGFGAPLGVRDAGVVYLVGQVGKYIPGGVWNLAASAELGHDRGVARRRTVGSLLVGALLSAVVGGALALLTMPGVEGTPLEGRGWLVVLAPLSLVLVLPVVLDRVLATMLRVTRQEPVVERIDLRTTAVACAWSALSWVAFGALVLALAVAVGAEPGMTSLRLAVGGYAAAWIVGSVLFFLPAGVGAREAVLGLALSPVLDPGGVLVVVLLSRVLVTAGDLAGAGVALAVAKRQSHDPRAV</sequence>
<evidence type="ECO:0000256" key="6">
    <source>
        <dbReference type="SAM" id="Phobius"/>
    </source>
</evidence>
<evidence type="ECO:0000256" key="3">
    <source>
        <dbReference type="ARBA" id="ARBA00022692"/>
    </source>
</evidence>
<keyword evidence="5 6" id="KW-0472">Membrane</keyword>
<name>A0ABQ2FC88_9MICO</name>
<keyword evidence="8" id="KW-1185">Reference proteome</keyword>
<feature type="transmembrane region" description="Helical" evidence="6">
    <location>
        <begin position="225"/>
        <end position="249"/>
    </location>
</feature>
<feature type="transmembrane region" description="Helical" evidence="6">
    <location>
        <begin position="71"/>
        <end position="94"/>
    </location>
</feature>
<gene>
    <name evidence="7" type="ORF">GCM10011509_34160</name>
</gene>